<protein>
    <submittedName>
        <fullName evidence="6">Transcriptional regulator</fullName>
    </submittedName>
</protein>
<dbReference type="InterPro" id="IPR001867">
    <property type="entry name" value="OmpR/PhoB-type_DNA-bd"/>
</dbReference>
<evidence type="ECO:0000256" key="1">
    <source>
        <dbReference type="ARBA" id="ARBA00023015"/>
    </source>
</evidence>
<dbReference type="PROSITE" id="PS51755">
    <property type="entry name" value="OMPR_PHOB"/>
    <property type="match status" value="1"/>
</dbReference>
<dbReference type="STRING" id="1077675.BCR22_02265"/>
<comment type="caution">
    <text evidence="6">The sequence shown here is derived from an EMBL/GenBank/DDBJ whole genome shotgun (WGS) entry which is preliminary data.</text>
</comment>
<gene>
    <name evidence="6" type="ORF">CI088_09975</name>
</gene>
<evidence type="ECO:0000313" key="7">
    <source>
        <dbReference type="Proteomes" id="UP000249828"/>
    </source>
</evidence>
<dbReference type="Pfam" id="PF00486">
    <property type="entry name" value="Trans_reg_C"/>
    <property type="match status" value="1"/>
</dbReference>
<sequence length="229" mass="26352">MYNIGILYPNEPAENMIDYDALRKKYNVVDLDENIEEIDKVHAVFMREEETSDLSTICDLIFKIKKKSDCYIWIATATENSVGKLVYLQLGADAVFGAHKEVKEIELIMDNALSRMGQKKVESSSTKTSFGKKDIFELNPSNISVFIDGGKEVVLTKLEYKIIEVLLKTPNTAVSYETIYQKIWNDDLLENKQYRVANVVYHLRSKVEKNIKKPEYIKTVRSKGYMLSI</sequence>
<dbReference type="EMBL" id="PIEU01000076">
    <property type="protein sequence ID" value="PZL72814.1"/>
    <property type="molecule type" value="Genomic_DNA"/>
</dbReference>
<evidence type="ECO:0000259" key="5">
    <source>
        <dbReference type="PROSITE" id="PS51755"/>
    </source>
</evidence>
<dbReference type="AlphaFoldDB" id="A0A2W3ZFK7"/>
<evidence type="ECO:0000256" key="2">
    <source>
        <dbReference type="ARBA" id="ARBA00023125"/>
    </source>
</evidence>
<dbReference type="SMART" id="SM00862">
    <property type="entry name" value="Trans_reg_C"/>
    <property type="match status" value="1"/>
</dbReference>
<keyword evidence="3" id="KW-0804">Transcription</keyword>
<feature type="DNA-binding region" description="OmpR/PhoB-type" evidence="4">
    <location>
        <begin position="125"/>
        <end position="229"/>
    </location>
</feature>
<evidence type="ECO:0000256" key="3">
    <source>
        <dbReference type="ARBA" id="ARBA00023163"/>
    </source>
</evidence>
<dbReference type="Proteomes" id="UP000249828">
    <property type="component" value="Unassembled WGS sequence"/>
</dbReference>
<proteinExistence type="predicted"/>
<dbReference type="InterPro" id="IPR016032">
    <property type="entry name" value="Sig_transdc_resp-reg_C-effctor"/>
</dbReference>
<dbReference type="InterPro" id="IPR036388">
    <property type="entry name" value="WH-like_DNA-bd_sf"/>
</dbReference>
<dbReference type="GO" id="GO:0003677">
    <property type="term" value="F:DNA binding"/>
    <property type="evidence" value="ECO:0007669"/>
    <property type="project" value="UniProtKB-UniRule"/>
</dbReference>
<organism evidence="6 7">
    <name type="scientific">Enterococcus plantarum</name>
    <dbReference type="NCBI Taxonomy" id="1077675"/>
    <lineage>
        <taxon>Bacteria</taxon>
        <taxon>Bacillati</taxon>
        <taxon>Bacillota</taxon>
        <taxon>Bacilli</taxon>
        <taxon>Lactobacillales</taxon>
        <taxon>Enterococcaceae</taxon>
        <taxon>Enterococcus</taxon>
    </lineage>
</organism>
<name>A0A2W3ZFK7_9ENTE</name>
<dbReference type="SUPFAM" id="SSF46894">
    <property type="entry name" value="C-terminal effector domain of the bipartite response regulators"/>
    <property type="match status" value="1"/>
</dbReference>
<evidence type="ECO:0000313" key="6">
    <source>
        <dbReference type="EMBL" id="PZL72814.1"/>
    </source>
</evidence>
<dbReference type="GO" id="GO:0000160">
    <property type="term" value="P:phosphorelay signal transduction system"/>
    <property type="evidence" value="ECO:0007669"/>
    <property type="project" value="InterPro"/>
</dbReference>
<dbReference type="Gene3D" id="1.10.10.10">
    <property type="entry name" value="Winged helix-like DNA-binding domain superfamily/Winged helix DNA-binding domain"/>
    <property type="match status" value="1"/>
</dbReference>
<keyword evidence="1" id="KW-0805">Transcription regulation</keyword>
<dbReference type="GO" id="GO:0006355">
    <property type="term" value="P:regulation of DNA-templated transcription"/>
    <property type="evidence" value="ECO:0007669"/>
    <property type="project" value="InterPro"/>
</dbReference>
<reference evidence="6 7" key="1">
    <citation type="submission" date="2017-11" db="EMBL/GenBank/DDBJ databases">
        <title>Draft genome sequence of Enterococcus plantarum TRW2 strain isolated from lettuce.</title>
        <authorList>
            <person name="Kim E.B."/>
            <person name="Marco M.L."/>
            <person name="Williams T.R."/>
            <person name="You I.H."/>
        </authorList>
    </citation>
    <scope>NUCLEOTIDE SEQUENCE [LARGE SCALE GENOMIC DNA]</scope>
    <source>
        <strain evidence="6 7">TRW2</strain>
    </source>
</reference>
<keyword evidence="2 4" id="KW-0238">DNA-binding</keyword>
<evidence type="ECO:0000256" key="4">
    <source>
        <dbReference type="PROSITE-ProRule" id="PRU01091"/>
    </source>
</evidence>
<keyword evidence="7" id="KW-1185">Reference proteome</keyword>
<feature type="domain" description="OmpR/PhoB-type" evidence="5">
    <location>
        <begin position="125"/>
        <end position="229"/>
    </location>
</feature>
<dbReference type="RefSeq" id="WP_111248082.1">
    <property type="nucleotide sequence ID" value="NZ_JAFLVY010000002.1"/>
</dbReference>
<accession>A0A2W3ZFK7</accession>
<dbReference type="CDD" id="cd00383">
    <property type="entry name" value="trans_reg_C"/>
    <property type="match status" value="1"/>
</dbReference>